<reference evidence="1 2" key="2">
    <citation type="journal article" date="2019" name="G3 (Bethesda)">
        <title>Hybrid Assembly of the Genome of the Entomopathogenic Nematode Steinernema carpocapsae Identifies the X-Chromosome.</title>
        <authorList>
            <person name="Serra L."/>
            <person name="Macchietto M."/>
            <person name="Macias-Munoz A."/>
            <person name="McGill C.J."/>
            <person name="Rodriguez I.M."/>
            <person name="Rodriguez B."/>
            <person name="Murad R."/>
            <person name="Mortazavi A."/>
        </authorList>
    </citation>
    <scope>NUCLEOTIDE SEQUENCE [LARGE SCALE GENOMIC DNA]</scope>
    <source>
        <strain evidence="1 2">ALL</strain>
    </source>
</reference>
<dbReference type="PANTHER" id="PTHR35373:SF4">
    <property type="entry name" value="PEPTIDASE_M16_M DOMAIN-CONTAINING PROTEIN"/>
    <property type="match status" value="1"/>
</dbReference>
<gene>
    <name evidence="1" type="ORF">L596_022267</name>
</gene>
<evidence type="ECO:0000313" key="2">
    <source>
        <dbReference type="Proteomes" id="UP000298663"/>
    </source>
</evidence>
<reference evidence="1 2" key="1">
    <citation type="journal article" date="2015" name="Genome Biol.">
        <title>Comparative genomics of Steinernema reveals deeply conserved gene regulatory networks.</title>
        <authorList>
            <person name="Dillman A.R."/>
            <person name="Macchietto M."/>
            <person name="Porter C.F."/>
            <person name="Rogers A."/>
            <person name="Williams B."/>
            <person name="Antoshechkin I."/>
            <person name="Lee M.M."/>
            <person name="Goodwin Z."/>
            <person name="Lu X."/>
            <person name="Lewis E.E."/>
            <person name="Goodrich-Blair H."/>
            <person name="Stock S.P."/>
            <person name="Adams B.J."/>
            <person name="Sternberg P.W."/>
            <person name="Mortazavi A."/>
        </authorList>
    </citation>
    <scope>NUCLEOTIDE SEQUENCE [LARGE SCALE GENOMIC DNA]</scope>
    <source>
        <strain evidence="1 2">ALL</strain>
    </source>
</reference>
<dbReference type="PANTHER" id="PTHR35373">
    <property type="entry name" value="PROTEIN CBG16894"/>
    <property type="match status" value="1"/>
</dbReference>
<comment type="caution">
    <text evidence="1">The sequence shown here is derived from an EMBL/GenBank/DDBJ whole genome shotgun (WGS) entry which is preliminary data.</text>
</comment>
<organism evidence="1 2">
    <name type="scientific">Steinernema carpocapsae</name>
    <name type="common">Entomopathogenic nematode</name>
    <dbReference type="NCBI Taxonomy" id="34508"/>
    <lineage>
        <taxon>Eukaryota</taxon>
        <taxon>Metazoa</taxon>
        <taxon>Ecdysozoa</taxon>
        <taxon>Nematoda</taxon>
        <taxon>Chromadorea</taxon>
        <taxon>Rhabditida</taxon>
        <taxon>Tylenchina</taxon>
        <taxon>Panagrolaimomorpha</taxon>
        <taxon>Strongyloidoidea</taxon>
        <taxon>Steinernematidae</taxon>
        <taxon>Steinernema</taxon>
    </lineage>
</organism>
<dbReference type="Proteomes" id="UP000298663">
    <property type="component" value="Unassembled WGS sequence"/>
</dbReference>
<name>A0A4U5ML78_STECR</name>
<proteinExistence type="predicted"/>
<dbReference type="OrthoDB" id="5511455at2759"/>
<accession>A0A4U5ML78</accession>
<sequence>MTTVAPQYEDAYCMVTDQNLMIKKYFFPSRKNALLPVDSISVLFFAPQDESKYSNIRIWGKTKNDCYWAPDWRRCLPGHKAAKHNVIVDIEDGLKRGFTVENIEEFLDAIRNVCSFHIIIADNLNI</sequence>
<dbReference type="AlphaFoldDB" id="A0A4U5ML78"/>
<evidence type="ECO:0000313" key="1">
    <source>
        <dbReference type="EMBL" id="TKR70216.1"/>
    </source>
</evidence>
<protein>
    <submittedName>
        <fullName evidence="1">Uncharacterized protein</fullName>
    </submittedName>
</protein>
<keyword evidence="2" id="KW-1185">Reference proteome</keyword>
<dbReference type="EMBL" id="AZBU02000007">
    <property type="protein sequence ID" value="TKR70216.1"/>
    <property type="molecule type" value="Genomic_DNA"/>
</dbReference>